<dbReference type="PANTHER" id="PTHR10569">
    <property type="entry name" value="GLYCOGEN DEBRANCHING ENZYME"/>
    <property type="match status" value="1"/>
</dbReference>
<dbReference type="Pfam" id="PF12439">
    <property type="entry name" value="GDE_N"/>
    <property type="match status" value="1"/>
</dbReference>
<evidence type="ECO:0000313" key="3">
    <source>
        <dbReference type="EMBL" id="UQX12860.1"/>
    </source>
</evidence>
<dbReference type="SUPFAM" id="SSF48208">
    <property type="entry name" value="Six-hairpin glycosidases"/>
    <property type="match status" value="1"/>
</dbReference>
<dbReference type="Proteomes" id="UP001056610">
    <property type="component" value="Chromosome"/>
</dbReference>
<dbReference type="Gene3D" id="1.50.10.10">
    <property type="match status" value="1"/>
</dbReference>
<dbReference type="Pfam" id="PF06202">
    <property type="entry name" value="GDE_C"/>
    <property type="match status" value="1"/>
</dbReference>
<organism evidence="3 4">
    <name type="scientific">Candidatus Mycobacterium methanotrophicum</name>
    <dbReference type="NCBI Taxonomy" id="2943498"/>
    <lineage>
        <taxon>Bacteria</taxon>
        <taxon>Bacillati</taxon>
        <taxon>Actinomycetota</taxon>
        <taxon>Actinomycetes</taxon>
        <taxon>Mycobacteriales</taxon>
        <taxon>Mycobacteriaceae</taxon>
        <taxon>Mycobacterium</taxon>
    </lineage>
</organism>
<proteinExistence type="predicted"/>
<feature type="domain" description="Glycogen debranching enzyme C-terminal" evidence="1">
    <location>
        <begin position="257"/>
        <end position="620"/>
    </location>
</feature>
<feature type="domain" description="Glycogen debranching enzyme bacterial and archaeal type N-terminal" evidence="2">
    <location>
        <begin position="14"/>
        <end position="206"/>
    </location>
</feature>
<dbReference type="InterPro" id="IPR032790">
    <property type="entry name" value="GDE_C"/>
</dbReference>
<evidence type="ECO:0000259" key="2">
    <source>
        <dbReference type="Pfam" id="PF12439"/>
    </source>
</evidence>
<evidence type="ECO:0000313" key="4">
    <source>
        <dbReference type="Proteomes" id="UP001056610"/>
    </source>
</evidence>
<reference evidence="3" key="1">
    <citation type="submission" date="2022-05" db="EMBL/GenBank/DDBJ databases">
        <title>A methanotrophic Mycobacterium dominates a cave microbial ecosystem.</title>
        <authorList>
            <person name="Van Spanning R.J.M."/>
            <person name="Guan Q."/>
            <person name="Melkonian C."/>
            <person name="Gallant J."/>
            <person name="Polerecky L."/>
            <person name="Flot J.-F."/>
            <person name="Brandt B.W."/>
            <person name="Braster M."/>
            <person name="Iturbe Espinoza P."/>
            <person name="Aerts J."/>
            <person name="Meima-Franke M."/>
            <person name="Piersma S.R."/>
            <person name="Bunduc C."/>
            <person name="Ummels R."/>
            <person name="Pain A."/>
            <person name="Fleming E.J."/>
            <person name="van der Wel N."/>
            <person name="Gherman V.D."/>
            <person name="Sarbu S.M."/>
            <person name="Bodelier P.L.E."/>
            <person name="Bitter W."/>
        </authorList>
    </citation>
    <scope>NUCLEOTIDE SEQUENCE</scope>
    <source>
        <strain evidence="3">Sulfur Cave</strain>
    </source>
</reference>
<name>A0ABY4QPC6_9MYCO</name>
<dbReference type="InterPro" id="IPR008928">
    <property type="entry name" value="6-hairpin_glycosidase_sf"/>
</dbReference>
<dbReference type="InterPro" id="IPR024742">
    <property type="entry name" value="Glycogen_debranch_N"/>
</dbReference>
<dbReference type="InterPro" id="IPR012341">
    <property type="entry name" value="6hp_glycosidase-like_sf"/>
</dbReference>
<evidence type="ECO:0000259" key="1">
    <source>
        <dbReference type="Pfam" id="PF06202"/>
    </source>
</evidence>
<sequence length="642" mass="71172">MPPGRWPTCSPGGYHGLLVAALSPPLGRTVMLVKTDATLTYRGSSYDLFANRWSDGAVAPAGHRLIERFWLDGTIPVWRFACGDALVEQRIWMEPGADTTYVQYRMAAARESAIIGIKAIVDYRDFHGRTGAGQWETSYEMIDQGVRIVAFPGARPLILRASAGDISIANHWYYGFELARERGLADREDHLHAVTAHAEVKPGENFILVASTDDAARPDATALDRRRGYETGLLDTWSATRPDNESPPAWVRQLVLAADQFIVARPTDMGTDGRTVIAGYHWFGDWSRDTMISLPGLTLATGRATIAKNILQTFAGCISQGMLPNRFPDRAETVMYNTVDATLWYFEAIRAYYESTGDNNFLNGIFPILDDIITQHLRGTRYRIKVDEADGLLYAGQPGVQLTWMDAIVDGQVVTARIGKPVEVNALWYNALVSMARFAVRLGRPVARYQDLAARALAGFERFWNPGMGYCFDVLDGPAGNEDRLRPNQILAVSLPASPLPPDRQRGVVDACERFLLTSAGLRSLDSSDPDYRGTYCGDQFHRDSAYHQGTVWGWLLGPFIQAHLRVYHDVDRAESFLWPYIDLVRAMGLGSLSEIAEGDPPMRPVGCIAQAWSVAEALRAWDLVQRAHRAGLTSSPNSVQT</sequence>
<dbReference type="InterPro" id="IPR010401">
    <property type="entry name" value="AGL/Gdb1"/>
</dbReference>
<accession>A0ABY4QPC6</accession>
<dbReference type="EMBL" id="CP097320">
    <property type="protein sequence ID" value="UQX12860.1"/>
    <property type="molecule type" value="Genomic_DNA"/>
</dbReference>
<protein>
    <submittedName>
        <fullName evidence="3">Amylo-alpha-1,6-glucosidase</fullName>
    </submittedName>
</protein>
<dbReference type="PANTHER" id="PTHR10569:SF2">
    <property type="entry name" value="GLYCOGEN DEBRANCHING ENZYME"/>
    <property type="match status" value="1"/>
</dbReference>
<keyword evidence="4" id="KW-1185">Reference proteome</keyword>
<gene>
    <name evidence="3" type="ORF">M5I08_01460</name>
</gene>